<dbReference type="Proteomes" id="UP000182961">
    <property type="component" value="Unassembled WGS sequence"/>
</dbReference>
<dbReference type="eggNOG" id="ENOG50336KD">
    <property type="taxonomic scope" value="Bacteria"/>
</dbReference>
<reference evidence="3" key="1">
    <citation type="submission" date="2016-10" db="EMBL/GenBank/DDBJ databases">
        <authorList>
            <person name="Varghese N."/>
            <person name="Submissions S."/>
        </authorList>
    </citation>
    <scope>NUCLEOTIDE SEQUENCE [LARGE SCALE GENOMIC DNA]</scope>
    <source>
        <strain evidence="3">DSM 4002</strain>
    </source>
</reference>
<sequence>MKNEKIIEAIVDKINARYDDFDIEKFLKQKEINSNEYNALIEAAKNKILEHKLKTYPKQNKLAFIFSLALFVVLLLFFGFILPSLNIASGIIPLAIMGAICISLTGFYAILYYKSWKKDFIEKVGKPKLDLQTYFLVSSIPNVLLYYIISWSFINESGYNLYKLDITIKAIKSLIP</sequence>
<accession>A0A1I5A918</accession>
<name>A0A1I5A918_9FLAO</name>
<organism evidence="2 3">
    <name type="scientific">Flavobacterium succinicans</name>
    <dbReference type="NCBI Taxonomy" id="29536"/>
    <lineage>
        <taxon>Bacteria</taxon>
        <taxon>Pseudomonadati</taxon>
        <taxon>Bacteroidota</taxon>
        <taxon>Flavobacteriia</taxon>
        <taxon>Flavobacteriales</taxon>
        <taxon>Flavobacteriaceae</taxon>
        <taxon>Flavobacterium</taxon>
    </lineage>
</organism>
<gene>
    <name evidence="2" type="ORF">SAMN05444143_1303</name>
</gene>
<proteinExistence type="predicted"/>
<evidence type="ECO:0000313" key="2">
    <source>
        <dbReference type="EMBL" id="SFN58967.1"/>
    </source>
</evidence>
<keyword evidence="1" id="KW-1133">Transmembrane helix</keyword>
<evidence type="ECO:0000256" key="1">
    <source>
        <dbReference type="SAM" id="Phobius"/>
    </source>
</evidence>
<keyword evidence="1" id="KW-0812">Transmembrane</keyword>
<feature type="transmembrane region" description="Helical" evidence="1">
    <location>
        <begin position="62"/>
        <end position="85"/>
    </location>
</feature>
<dbReference type="AlphaFoldDB" id="A0A1I5A918"/>
<keyword evidence="1" id="KW-0472">Membrane</keyword>
<dbReference type="EMBL" id="FOUT01000030">
    <property type="protein sequence ID" value="SFN58967.1"/>
    <property type="molecule type" value="Genomic_DNA"/>
</dbReference>
<keyword evidence="3" id="KW-1185">Reference proteome</keyword>
<feature type="transmembrane region" description="Helical" evidence="1">
    <location>
        <begin position="91"/>
        <end position="113"/>
    </location>
</feature>
<evidence type="ECO:0000313" key="3">
    <source>
        <dbReference type="Proteomes" id="UP000182961"/>
    </source>
</evidence>
<dbReference type="RefSeq" id="WP_024982739.1">
    <property type="nucleotide sequence ID" value="NZ_FOUT01000030.1"/>
</dbReference>
<feature type="transmembrane region" description="Helical" evidence="1">
    <location>
        <begin position="134"/>
        <end position="154"/>
    </location>
</feature>
<protein>
    <submittedName>
        <fullName evidence="2">Uncharacterized protein</fullName>
    </submittedName>
</protein>